<dbReference type="RefSeq" id="XP_007772309.1">
    <property type="nucleotide sequence ID" value="XM_007774119.1"/>
</dbReference>
<proteinExistence type="predicted"/>
<evidence type="ECO:0000313" key="1">
    <source>
        <dbReference type="EMBL" id="EIW78044.1"/>
    </source>
</evidence>
<name>A0A5M3MGZ5_CONPW</name>
<accession>A0A5M3MGZ5</accession>
<comment type="caution">
    <text evidence="1">The sequence shown here is derived from an EMBL/GenBank/DDBJ whole genome shotgun (WGS) entry which is preliminary data.</text>
</comment>
<dbReference type="AlphaFoldDB" id="A0A5M3MGZ5"/>
<organism evidence="1 2">
    <name type="scientific">Coniophora puteana (strain RWD-64-598)</name>
    <name type="common">Brown rot fungus</name>
    <dbReference type="NCBI Taxonomy" id="741705"/>
    <lineage>
        <taxon>Eukaryota</taxon>
        <taxon>Fungi</taxon>
        <taxon>Dikarya</taxon>
        <taxon>Basidiomycota</taxon>
        <taxon>Agaricomycotina</taxon>
        <taxon>Agaricomycetes</taxon>
        <taxon>Agaricomycetidae</taxon>
        <taxon>Boletales</taxon>
        <taxon>Coniophorineae</taxon>
        <taxon>Coniophoraceae</taxon>
        <taxon>Coniophora</taxon>
    </lineage>
</organism>
<dbReference type="GeneID" id="19203726"/>
<reference evidence="2" key="1">
    <citation type="journal article" date="2012" name="Science">
        <title>The Paleozoic origin of enzymatic lignin decomposition reconstructed from 31 fungal genomes.</title>
        <authorList>
            <person name="Floudas D."/>
            <person name="Binder M."/>
            <person name="Riley R."/>
            <person name="Barry K."/>
            <person name="Blanchette R.A."/>
            <person name="Henrissat B."/>
            <person name="Martinez A.T."/>
            <person name="Otillar R."/>
            <person name="Spatafora J.W."/>
            <person name="Yadav J.S."/>
            <person name="Aerts A."/>
            <person name="Benoit I."/>
            <person name="Boyd A."/>
            <person name="Carlson A."/>
            <person name="Copeland A."/>
            <person name="Coutinho P.M."/>
            <person name="de Vries R.P."/>
            <person name="Ferreira P."/>
            <person name="Findley K."/>
            <person name="Foster B."/>
            <person name="Gaskell J."/>
            <person name="Glotzer D."/>
            <person name="Gorecki P."/>
            <person name="Heitman J."/>
            <person name="Hesse C."/>
            <person name="Hori C."/>
            <person name="Igarashi K."/>
            <person name="Jurgens J.A."/>
            <person name="Kallen N."/>
            <person name="Kersten P."/>
            <person name="Kohler A."/>
            <person name="Kuees U."/>
            <person name="Kumar T.K.A."/>
            <person name="Kuo A."/>
            <person name="LaButti K."/>
            <person name="Larrondo L.F."/>
            <person name="Lindquist E."/>
            <person name="Ling A."/>
            <person name="Lombard V."/>
            <person name="Lucas S."/>
            <person name="Lundell T."/>
            <person name="Martin R."/>
            <person name="McLaughlin D.J."/>
            <person name="Morgenstern I."/>
            <person name="Morin E."/>
            <person name="Murat C."/>
            <person name="Nagy L.G."/>
            <person name="Nolan M."/>
            <person name="Ohm R.A."/>
            <person name="Patyshakuliyeva A."/>
            <person name="Rokas A."/>
            <person name="Ruiz-Duenas F.J."/>
            <person name="Sabat G."/>
            <person name="Salamov A."/>
            <person name="Samejima M."/>
            <person name="Schmutz J."/>
            <person name="Slot J.C."/>
            <person name="St John F."/>
            <person name="Stenlid J."/>
            <person name="Sun H."/>
            <person name="Sun S."/>
            <person name="Syed K."/>
            <person name="Tsang A."/>
            <person name="Wiebenga A."/>
            <person name="Young D."/>
            <person name="Pisabarro A."/>
            <person name="Eastwood D.C."/>
            <person name="Martin F."/>
            <person name="Cullen D."/>
            <person name="Grigoriev I.V."/>
            <person name="Hibbett D.S."/>
        </authorList>
    </citation>
    <scope>NUCLEOTIDE SEQUENCE [LARGE SCALE GENOMIC DNA]</scope>
    <source>
        <strain evidence="2">RWD-64-598 SS2</strain>
    </source>
</reference>
<dbReference type="KEGG" id="cput:CONPUDRAFT_157208"/>
<evidence type="ECO:0000313" key="2">
    <source>
        <dbReference type="Proteomes" id="UP000053558"/>
    </source>
</evidence>
<evidence type="ECO:0008006" key="3">
    <source>
        <dbReference type="Google" id="ProtNLM"/>
    </source>
</evidence>
<gene>
    <name evidence="1" type="ORF">CONPUDRAFT_157208</name>
</gene>
<dbReference type="Proteomes" id="UP000053558">
    <property type="component" value="Unassembled WGS sequence"/>
</dbReference>
<protein>
    <recommendedName>
        <fullName evidence="3">Retrotransposon gag domain-containing protein</fullName>
    </recommendedName>
</protein>
<dbReference type="EMBL" id="JH711583">
    <property type="protein sequence ID" value="EIW78044.1"/>
    <property type="molecule type" value="Genomic_DNA"/>
</dbReference>
<sequence length="254" mass="28556">MSVILSLSPVPGRVTRRRARELGISLPSLFDRSSIDNDHHPSPLTPLVEEDEPLALPVSTDLSFSSDSSSDDYPPPPLSIPSIMAKASVVQAAPTKPPVLTAGDLTPETVQDLEDALDRFYHMKDVADARHISYAMYAFQDRQVSDWITTNRVTLKELSVVDFFTKLRDRWLEPNWVMKITRRIGKSFQENRPFREWANHICRTNALISGREGHLSNGSIRAALAARMNEQLQAPVDRLNISEEMALEGSLFYV</sequence>
<dbReference type="OrthoDB" id="2369050at2759"/>
<keyword evidence="2" id="KW-1185">Reference proteome</keyword>